<dbReference type="AlphaFoldDB" id="A0A165ZJ14"/>
<accession>A0A165ZJ14</accession>
<sequence>MSSISANVTIPDSQDALPSPSPVLLPESFIPSNKTKREASDSEHSELGHDFTPPLRPRPPANKSKGGRPSHTARISHRTVISATPPPPPPPPQPKKKKLKRADVEYSPRQAMIIQHAIQSALPTYSNSDSHLDDNSDMTPQPTKSKANHVPKALNNISHAVSKGWSKVGECHTMDLHKQFDEWHNDFTPNKYEPAEGLIERQSFGHPVDRPQDLRARPFIIKWITEDGEPPRKYETKPAPVLRVYYKCTGNCHYAADADVESMDSDEEAEEQDSSNNDLPKEVLEEFSAKKKVARGSKCVQKVQIHVEVMSDDLSKVLIWQCYRHPAVANIYLAPSNHVRQTIAEYASLQGMTAGRIKRRLTLLFKDKSIPHYRRHTSRQVNSIVSNVRRKDRLIKDPLLAIEEFAQRNPDKIFRFDPPDMSTNPPSGFATGIKARYALQALLLYARRYGVGLDSTWRHMNENRAPVTFVTTLDSEEHMVPGPVYISSDVTADTIILYLSKSSRTSSFTSANSMPFYDGTMILQKHMLLYAVRELQRCRFDVDWGSQLHIFSRRVAHLSDGDSDKTELIMAYFSVNWFTLEWRDHWTDIGLPSGQTREGMLSTNNWTERAFKTFHPSLPRRTCQ</sequence>
<feature type="compositionally biased region" description="Basic and acidic residues" evidence="1">
    <location>
        <begin position="35"/>
        <end position="49"/>
    </location>
</feature>
<feature type="compositionally biased region" description="Pro residues" evidence="1">
    <location>
        <begin position="84"/>
        <end position="93"/>
    </location>
</feature>
<reference evidence="2 3" key="1">
    <citation type="journal article" date="2016" name="Mol. Biol. Evol.">
        <title>Comparative Genomics of Early-Diverging Mushroom-Forming Fungi Provides Insights into the Origins of Lignocellulose Decay Capabilities.</title>
        <authorList>
            <person name="Nagy L.G."/>
            <person name="Riley R."/>
            <person name="Tritt A."/>
            <person name="Adam C."/>
            <person name="Daum C."/>
            <person name="Floudas D."/>
            <person name="Sun H."/>
            <person name="Yadav J.S."/>
            <person name="Pangilinan J."/>
            <person name="Larsson K.H."/>
            <person name="Matsuura K."/>
            <person name="Barry K."/>
            <person name="Labutti K."/>
            <person name="Kuo R."/>
            <person name="Ohm R.A."/>
            <person name="Bhattacharya S.S."/>
            <person name="Shirouzu T."/>
            <person name="Yoshinaga Y."/>
            <person name="Martin F.M."/>
            <person name="Grigoriev I.V."/>
            <person name="Hibbett D.S."/>
        </authorList>
    </citation>
    <scope>NUCLEOTIDE SEQUENCE [LARGE SCALE GENOMIC DNA]</scope>
    <source>
        <strain evidence="2 3">CBS 109695</strain>
    </source>
</reference>
<feature type="region of interest" description="Disordered" evidence="1">
    <location>
        <begin position="1"/>
        <end position="103"/>
    </location>
</feature>
<gene>
    <name evidence="2" type="ORF">FIBSPDRAFT_962953</name>
</gene>
<keyword evidence="3" id="KW-1185">Reference proteome</keyword>
<protein>
    <submittedName>
        <fullName evidence="2">Uncharacterized protein</fullName>
    </submittedName>
</protein>
<dbReference type="OrthoDB" id="3261052at2759"/>
<feature type="compositionally biased region" description="Acidic residues" evidence="1">
    <location>
        <begin position="261"/>
        <end position="273"/>
    </location>
</feature>
<name>A0A165ZJ14_9AGAM</name>
<organism evidence="2 3">
    <name type="scientific">Athelia psychrophila</name>
    <dbReference type="NCBI Taxonomy" id="1759441"/>
    <lineage>
        <taxon>Eukaryota</taxon>
        <taxon>Fungi</taxon>
        <taxon>Dikarya</taxon>
        <taxon>Basidiomycota</taxon>
        <taxon>Agaricomycotina</taxon>
        <taxon>Agaricomycetes</taxon>
        <taxon>Agaricomycetidae</taxon>
        <taxon>Atheliales</taxon>
        <taxon>Atheliaceae</taxon>
        <taxon>Athelia</taxon>
    </lineage>
</organism>
<feature type="compositionally biased region" description="Polar residues" evidence="1">
    <location>
        <begin position="1"/>
        <end position="12"/>
    </location>
</feature>
<proteinExistence type="predicted"/>
<evidence type="ECO:0000313" key="2">
    <source>
        <dbReference type="EMBL" id="KZP10645.1"/>
    </source>
</evidence>
<feature type="region of interest" description="Disordered" evidence="1">
    <location>
        <begin position="261"/>
        <end position="280"/>
    </location>
</feature>
<feature type="region of interest" description="Disordered" evidence="1">
    <location>
        <begin position="124"/>
        <end position="148"/>
    </location>
</feature>
<evidence type="ECO:0000313" key="3">
    <source>
        <dbReference type="Proteomes" id="UP000076532"/>
    </source>
</evidence>
<dbReference type="Proteomes" id="UP000076532">
    <property type="component" value="Unassembled WGS sequence"/>
</dbReference>
<dbReference type="EMBL" id="KV417676">
    <property type="protein sequence ID" value="KZP10645.1"/>
    <property type="molecule type" value="Genomic_DNA"/>
</dbReference>
<evidence type="ECO:0000256" key="1">
    <source>
        <dbReference type="SAM" id="MobiDB-lite"/>
    </source>
</evidence>